<dbReference type="InterPro" id="IPR027831">
    <property type="entry name" value="DUF4485"/>
</dbReference>
<accession>A0A9N9MHW1</accession>
<evidence type="ECO:0000313" key="3">
    <source>
        <dbReference type="Proteomes" id="UP001152799"/>
    </source>
</evidence>
<organism evidence="2 3">
    <name type="scientific">Ceutorhynchus assimilis</name>
    <name type="common">cabbage seed weevil</name>
    <dbReference type="NCBI Taxonomy" id="467358"/>
    <lineage>
        <taxon>Eukaryota</taxon>
        <taxon>Metazoa</taxon>
        <taxon>Ecdysozoa</taxon>
        <taxon>Arthropoda</taxon>
        <taxon>Hexapoda</taxon>
        <taxon>Insecta</taxon>
        <taxon>Pterygota</taxon>
        <taxon>Neoptera</taxon>
        <taxon>Endopterygota</taxon>
        <taxon>Coleoptera</taxon>
        <taxon>Polyphaga</taxon>
        <taxon>Cucujiformia</taxon>
        <taxon>Curculionidae</taxon>
        <taxon>Ceutorhynchinae</taxon>
        <taxon>Ceutorhynchus</taxon>
    </lineage>
</organism>
<gene>
    <name evidence="2" type="ORF">CEUTPL_LOCUS5769</name>
</gene>
<dbReference type="OrthoDB" id="6629291at2759"/>
<protein>
    <recommendedName>
        <fullName evidence="1">DUF4485 domain-containing protein</fullName>
    </recommendedName>
</protein>
<dbReference type="Pfam" id="PF14846">
    <property type="entry name" value="DUF4485"/>
    <property type="match status" value="1"/>
</dbReference>
<feature type="domain" description="DUF4485" evidence="1">
    <location>
        <begin position="20"/>
        <end position="98"/>
    </location>
</feature>
<dbReference type="EMBL" id="OU892278">
    <property type="protein sequence ID" value="CAG9765154.1"/>
    <property type="molecule type" value="Genomic_DNA"/>
</dbReference>
<sequence>MQDNEARLKDLEDAKIALINENFLFNYELVMQLQEFLVPREKELIRIWCEKLFNHDENLNQINLRKHYMTYIFLMLQKGGISEPFTRLPPSELPILSQIVPREIYLEVVAGNEHLELQ</sequence>
<reference evidence="2" key="1">
    <citation type="submission" date="2022-01" db="EMBL/GenBank/DDBJ databases">
        <authorList>
            <person name="King R."/>
        </authorList>
    </citation>
    <scope>NUCLEOTIDE SEQUENCE</scope>
</reference>
<evidence type="ECO:0000259" key="1">
    <source>
        <dbReference type="Pfam" id="PF14846"/>
    </source>
</evidence>
<proteinExistence type="predicted"/>
<evidence type="ECO:0000313" key="2">
    <source>
        <dbReference type="EMBL" id="CAG9765154.1"/>
    </source>
</evidence>
<dbReference type="AlphaFoldDB" id="A0A9N9MHW1"/>
<dbReference type="Proteomes" id="UP001152799">
    <property type="component" value="Chromosome 2"/>
</dbReference>
<name>A0A9N9MHW1_9CUCU</name>
<keyword evidence="3" id="KW-1185">Reference proteome</keyword>